<dbReference type="FunFam" id="3.30.420.40:FF:000058">
    <property type="entry name" value="Putative actin-related protein 5"/>
    <property type="match status" value="1"/>
</dbReference>
<dbReference type="Gene3D" id="3.90.640.10">
    <property type="entry name" value="Actin, Chain A, domain 4"/>
    <property type="match status" value="1"/>
</dbReference>
<evidence type="ECO:0000313" key="3">
    <source>
        <dbReference type="Proteomes" id="UP000761534"/>
    </source>
</evidence>
<dbReference type="PROSITE" id="PS00432">
    <property type="entry name" value="ACTINS_2"/>
    <property type="match status" value="1"/>
</dbReference>
<gene>
    <name evidence="2" type="ORF">TRICI_005843</name>
</gene>
<dbReference type="InterPro" id="IPR004000">
    <property type="entry name" value="Actin"/>
</dbReference>
<dbReference type="VEuPathDB" id="FungiDB:TRICI_005843"/>
<dbReference type="OrthoDB" id="5132116at2759"/>
<dbReference type="InterPro" id="IPR043129">
    <property type="entry name" value="ATPase_NBD"/>
</dbReference>
<reference evidence="2" key="1">
    <citation type="journal article" date="2019" name="G3 (Bethesda)">
        <title>Genome Assemblies of Two Rare Opportunistic Yeast Pathogens: Diutina rugosa (syn. Candida rugosa) and Trichomonascus ciferrii (syn. Candida ciferrii).</title>
        <authorList>
            <person name="Mixao V."/>
            <person name="Saus E."/>
            <person name="Hansen A.P."/>
            <person name="Lass-Florl C."/>
            <person name="Gabaldon T."/>
        </authorList>
    </citation>
    <scope>NUCLEOTIDE SEQUENCE</scope>
    <source>
        <strain evidence="2">CBS 4856</strain>
    </source>
</reference>
<keyword evidence="3" id="KW-1185">Reference proteome</keyword>
<protein>
    <recommendedName>
        <fullName evidence="4">Actin</fullName>
    </recommendedName>
</protein>
<organism evidence="2 3">
    <name type="scientific">Trichomonascus ciferrii</name>
    <dbReference type="NCBI Taxonomy" id="44093"/>
    <lineage>
        <taxon>Eukaryota</taxon>
        <taxon>Fungi</taxon>
        <taxon>Dikarya</taxon>
        <taxon>Ascomycota</taxon>
        <taxon>Saccharomycotina</taxon>
        <taxon>Dipodascomycetes</taxon>
        <taxon>Dipodascales</taxon>
        <taxon>Trichomonascaceae</taxon>
        <taxon>Trichomonascus</taxon>
        <taxon>Trichomonascus ciferrii complex</taxon>
    </lineage>
</organism>
<dbReference type="Proteomes" id="UP000761534">
    <property type="component" value="Unassembled WGS sequence"/>
</dbReference>
<evidence type="ECO:0000313" key="2">
    <source>
        <dbReference type="EMBL" id="KAA8902625.1"/>
    </source>
</evidence>
<dbReference type="InterPro" id="IPR004001">
    <property type="entry name" value="Actin_CS"/>
</dbReference>
<dbReference type="Gene3D" id="3.30.420.40">
    <property type="match status" value="2"/>
</dbReference>
<name>A0A642UP39_9ASCO</name>
<dbReference type="EMBL" id="SWFS01000463">
    <property type="protein sequence ID" value="KAA8902625.1"/>
    <property type="molecule type" value="Genomic_DNA"/>
</dbReference>
<evidence type="ECO:0008006" key="4">
    <source>
        <dbReference type="Google" id="ProtNLM"/>
    </source>
</evidence>
<dbReference type="PANTHER" id="PTHR11937">
    <property type="entry name" value="ACTIN"/>
    <property type="match status" value="1"/>
</dbReference>
<sequence length="432" mass="48143">MTIGRPITADEVTSIVIETGSAFTRAGFSGEYSPKFMLPTAYGKDREDKYYFGETALNEPVPGKEVYSPLTDGCIQDWNAISKFWRYIYEDRFKLDPREWPFVTTEQIWNPPENKKRSLEVAFEDLQVPIFSLLKAPLCATYESGRPTGLVIDVGASVASVTPVVEGNVMARSAYHSRFAGDFINLHIVNHLEKQRGIKITPTYQVQRKSVTETGEPANPVYRTFPEPMTASYDTYQIGRVLTEFKESTSQVAEAPFDLNTVHMQRLGARPFEFPTGYNLSFGPERFTTTEPLFKPSLFPIDDIPAEALSNAQGISQLVNGALSRVISSSSQSTTPGLAEANIKALLSNIIITGGTSLMQGFVNRIEYEIAQYYPTYGLTFTVAQNASERKSTTWTGASILASLGNFGQEQSWVTKQEYDEYGADLAEKRFK</sequence>
<dbReference type="PRINTS" id="PR00190">
    <property type="entry name" value="ACTIN"/>
</dbReference>
<proteinExistence type="inferred from homology"/>
<accession>A0A642UP39</accession>
<dbReference type="SUPFAM" id="SSF53067">
    <property type="entry name" value="Actin-like ATPase domain"/>
    <property type="match status" value="2"/>
</dbReference>
<evidence type="ECO:0000256" key="1">
    <source>
        <dbReference type="RuleBase" id="RU000487"/>
    </source>
</evidence>
<dbReference type="Pfam" id="PF00022">
    <property type="entry name" value="Actin"/>
    <property type="match status" value="1"/>
</dbReference>
<dbReference type="AlphaFoldDB" id="A0A642UP39"/>
<dbReference type="SMART" id="SM00268">
    <property type="entry name" value="ACTIN"/>
    <property type="match status" value="1"/>
</dbReference>
<comment type="similarity">
    <text evidence="1">Belongs to the actin family.</text>
</comment>
<comment type="caution">
    <text evidence="2">The sequence shown here is derived from an EMBL/GenBank/DDBJ whole genome shotgun (WGS) entry which is preliminary data.</text>
</comment>